<comment type="caution">
    <text evidence="2">The sequence shown here is derived from an EMBL/GenBank/DDBJ whole genome shotgun (WGS) entry which is preliminary data.</text>
</comment>
<dbReference type="Proteomes" id="UP000254589">
    <property type="component" value="Unassembled WGS sequence"/>
</dbReference>
<dbReference type="EMBL" id="UGSJ01000001">
    <property type="protein sequence ID" value="SUA93222.1"/>
    <property type="molecule type" value="Genomic_DNA"/>
</dbReference>
<reference evidence="2 3" key="1">
    <citation type="submission" date="2018-06" db="EMBL/GenBank/DDBJ databases">
        <authorList>
            <consortium name="Pathogen Informatics"/>
            <person name="Doyle S."/>
        </authorList>
    </citation>
    <scope>NUCLEOTIDE SEQUENCE [LARGE SCALE GENOMIC DNA]</scope>
    <source>
        <strain evidence="2 3">NCTC13159</strain>
    </source>
</reference>
<keyword evidence="1" id="KW-0732">Signal</keyword>
<feature type="chain" id="PRO_5042516019" evidence="1">
    <location>
        <begin position="22"/>
        <end position="321"/>
    </location>
</feature>
<dbReference type="AlphaFoldDB" id="A0AAJ4ZH02"/>
<evidence type="ECO:0000313" key="3">
    <source>
        <dbReference type="Proteomes" id="UP000254589"/>
    </source>
</evidence>
<evidence type="ECO:0000313" key="2">
    <source>
        <dbReference type="EMBL" id="SUA93222.1"/>
    </source>
</evidence>
<sequence length="321" mass="35524">MKIIFQVLLTLSLFGQVSVYAADSPTFKSMRNVDRNIFGKYVEGRMSEAFDGRLATIYPCGDRPAYYCQGLMVTAFEANSTYWMDPKTKRLSYTYFRKDIATPLYGSAGLALWPQASVDHDFPKNGPNQQAFTPVYRCAFPNDGNTDSRSDNGCGEIANEVDSAPCASLGITTAQQWLDKYGNLVDWDFCGFTLNHADGSDKTGMDVVIQIDATLKRLGKFISFPWNEIVAEPWPSNEAGRIPLMAFFSLPDPGSTKTHSASLSHRASLATAQAQQKKYYDLTNIFVPIIEISSASATAIFVYRDEDQAPGIPDLVTVFPQ</sequence>
<accession>A0AAJ4ZH02</accession>
<gene>
    <name evidence="2" type="ORF">NCTC13159_04780</name>
</gene>
<feature type="signal peptide" evidence="1">
    <location>
        <begin position="1"/>
        <end position="21"/>
    </location>
</feature>
<protein>
    <submittedName>
        <fullName evidence="2">Uncharacterized protein</fullName>
    </submittedName>
</protein>
<name>A0AAJ4ZH02_PANPU</name>
<organism evidence="2 3">
    <name type="scientific">Pandoraea pulmonicola</name>
    <dbReference type="NCBI Taxonomy" id="93221"/>
    <lineage>
        <taxon>Bacteria</taxon>
        <taxon>Pseudomonadati</taxon>
        <taxon>Pseudomonadota</taxon>
        <taxon>Betaproteobacteria</taxon>
        <taxon>Burkholderiales</taxon>
        <taxon>Burkholderiaceae</taxon>
        <taxon>Pandoraea</taxon>
    </lineage>
</organism>
<evidence type="ECO:0000256" key="1">
    <source>
        <dbReference type="SAM" id="SignalP"/>
    </source>
</evidence>
<proteinExistence type="predicted"/>